<evidence type="ECO:0000256" key="2">
    <source>
        <dbReference type="ARBA" id="ARBA00022670"/>
    </source>
</evidence>
<name>A0A382PPC8_9ZZZZ</name>
<dbReference type="Pfam" id="PF10502">
    <property type="entry name" value="Peptidase_S26"/>
    <property type="match status" value="1"/>
</dbReference>
<organism evidence="6">
    <name type="scientific">marine metagenome</name>
    <dbReference type="NCBI Taxonomy" id="408172"/>
    <lineage>
        <taxon>unclassified sequences</taxon>
        <taxon>metagenomes</taxon>
        <taxon>ecological metagenomes</taxon>
    </lineage>
</organism>
<dbReference type="SUPFAM" id="SSF51306">
    <property type="entry name" value="LexA/Signal peptidase"/>
    <property type="match status" value="1"/>
</dbReference>
<dbReference type="Gene3D" id="2.10.109.10">
    <property type="entry name" value="Umud Fragment, subunit A"/>
    <property type="match status" value="1"/>
</dbReference>
<feature type="non-terminal residue" evidence="6">
    <location>
        <position position="247"/>
    </location>
</feature>
<evidence type="ECO:0000256" key="1">
    <source>
        <dbReference type="ARBA" id="ARBA00009370"/>
    </source>
</evidence>
<sequence length="247" mass="28260">MTIENAESFFALDVLSWLFLAILLAIAIVLIDLLFFSKTSPESDVKVTEDRSTFRKICYFLIFLKFSKSEKYKHRPKVVQWSIELFPVLLLVLVFRGFIFEPFRVPSNSMMPTLLTGDFILVNKFDYGLRLPILNSKIIDFSKPERGDVIVFRYPNYEHSAGYSGVDFIKRVVALPGDTISYEKDQLTVNGESVEYRKIGSYQGVDSGKAMSGYRHIREKINEADHDILLHPLGNSRKLSKTTVPEG</sequence>
<dbReference type="InterPro" id="IPR019756">
    <property type="entry name" value="Pept_S26A_signal_pept_1_Ser-AS"/>
</dbReference>
<dbReference type="InterPro" id="IPR000223">
    <property type="entry name" value="Pept_S26A_signal_pept_1"/>
</dbReference>
<feature type="domain" description="Peptidase S26" evidence="5">
    <location>
        <begin position="80"/>
        <end position="206"/>
    </location>
</feature>
<gene>
    <name evidence="6" type="ORF">METZ01_LOCUS328063</name>
</gene>
<dbReference type="PANTHER" id="PTHR43390">
    <property type="entry name" value="SIGNAL PEPTIDASE I"/>
    <property type="match status" value="1"/>
</dbReference>
<dbReference type="AlphaFoldDB" id="A0A382PPC8"/>
<dbReference type="PRINTS" id="PR00727">
    <property type="entry name" value="LEADERPTASE"/>
</dbReference>
<keyword evidence="4" id="KW-0812">Transmembrane</keyword>
<evidence type="ECO:0000256" key="3">
    <source>
        <dbReference type="ARBA" id="ARBA00022801"/>
    </source>
</evidence>
<dbReference type="GO" id="GO:0016020">
    <property type="term" value="C:membrane"/>
    <property type="evidence" value="ECO:0007669"/>
    <property type="project" value="InterPro"/>
</dbReference>
<dbReference type="InterPro" id="IPR019533">
    <property type="entry name" value="Peptidase_S26"/>
</dbReference>
<protein>
    <recommendedName>
        <fullName evidence="5">Peptidase S26 domain-containing protein</fullName>
    </recommendedName>
</protein>
<dbReference type="InterPro" id="IPR019757">
    <property type="entry name" value="Pept_S26A_signal_pept_1_Lys-AS"/>
</dbReference>
<feature type="transmembrane region" description="Helical" evidence="4">
    <location>
        <begin position="78"/>
        <end position="99"/>
    </location>
</feature>
<dbReference type="InterPro" id="IPR036286">
    <property type="entry name" value="LexA/Signal_pep-like_sf"/>
</dbReference>
<dbReference type="PROSITE" id="PS00760">
    <property type="entry name" value="SPASE_I_2"/>
    <property type="match status" value="1"/>
</dbReference>
<dbReference type="NCBIfam" id="TIGR02227">
    <property type="entry name" value="sigpep_I_bact"/>
    <property type="match status" value="1"/>
</dbReference>
<dbReference type="PANTHER" id="PTHR43390:SF1">
    <property type="entry name" value="CHLOROPLAST PROCESSING PEPTIDASE"/>
    <property type="match status" value="1"/>
</dbReference>
<dbReference type="PROSITE" id="PS00501">
    <property type="entry name" value="SPASE_I_1"/>
    <property type="match status" value="1"/>
</dbReference>
<comment type="similarity">
    <text evidence="1">Belongs to the peptidase S26 family.</text>
</comment>
<dbReference type="EMBL" id="UINC01108823">
    <property type="protein sequence ID" value="SVC75209.1"/>
    <property type="molecule type" value="Genomic_DNA"/>
</dbReference>
<dbReference type="GO" id="GO:0004252">
    <property type="term" value="F:serine-type endopeptidase activity"/>
    <property type="evidence" value="ECO:0007669"/>
    <property type="project" value="InterPro"/>
</dbReference>
<keyword evidence="4" id="KW-1133">Transmembrane helix</keyword>
<keyword evidence="4" id="KW-0472">Membrane</keyword>
<keyword evidence="2" id="KW-0645">Protease</keyword>
<proteinExistence type="inferred from homology"/>
<evidence type="ECO:0000259" key="5">
    <source>
        <dbReference type="Pfam" id="PF10502"/>
    </source>
</evidence>
<feature type="transmembrane region" description="Helical" evidence="4">
    <location>
        <begin position="14"/>
        <end position="36"/>
    </location>
</feature>
<evidence type="ECO:0000256" key="4">
    <source>
        <dbReference type="SAM" id="Phobius"/>
    </source>
</evidence>
<accession>A0A382PPC8</accession>
<evidence type="ECO:0000313" key="6">
    <source>
        <dbReference type="EMBL" id="SVC75209.1"/>
    </source>
</evidence>
<reference evidence="6" key="1">
    <citation type="submission" date="2018-05" db="EMBL/GenBank/DDBJ databases">
        <authorList>
            <person name="Lanie J.A."/>
            <person name="Ng W.-L."/>
            <person name="Kazmierczak K.M."/>
            <person name="Andrzejewski T.M."/>
            <person name="Davidsen T.M."/>
            <person name="Wayne K.J."/>
            <person name="Tettelin H."/>
            <person name="Glass J.I."/>
            <person name="Rusch D."/>
            <person name="Podicherti R."/>
            <person name="Tsui H.-C.T."/>
            <person name="Winkler M.E."/>
        </authorList>
    </citation>
    <scope>NUCLEOTIDE SEQUENCE</scope>
</reference>
<dbReference type="GO" id="GO:0006465">
    <property type="term" value="P:signal peptide processing"/>
    <property type="evidence" value="ECO:0007669"/>
    <property type="project" value="InterPro"/>
</dbReference>
<dbReference type="CDD" id="cd06530">
    <property type="entry name" value="S26_SPase_I"/>
    <property type="match status" value="1"/>
</dbReference>
<keyword evidence="3" id="KW-0378">Hydrolase</keyword>